<name>A0ABU9TZ05_9GAMM</name>
<comment type="similarity">
    <text evidence="9">Belongs to the GSP H family.</text>
</comment>
<evidence type="ECO:0000313" key="13">
    <source>
        <dbReference type="EMBL" id="MEM5550022.1"/>
    </source>
</evidence>
<gene>
    <name evidence="13" type="ORF">WNY63_04645</name>
</gene>
<evidence type="ECO:0000256" key="8">
    <source>
        <dbReference type="ARBA" id="ARBA00023136"/>
    </source>
</evidence>
<comment type="subcellular location">
    <subcellularLocation>
        <location evidence="1">Cell inner membrane</location>
        <topology evidence="1">Single-pass membrane protein</topology>
    </subcellularLocation>
</comment>
<dbReference type="RefSeq" id="WP_169328404.1">
    <property type="nucleotide sequence ID" value="NZ_JBBMQU010000005.1"/>
</dbReference>
<keyword evidence="4" id="KW-0488">Methylation</keyword>
<keyword evidence="5" id="KW-0997">Cell inner membrane</keyword>
<evidence type="ECO:0000256" key="1">
    <source>
        <dbReference type="ARBA" id="ARBA00004377"/>
    </source>
</evidence>
<proteinExistence type="inferred from homology"/>
<reference evidence="13 14" key="1">
    <citation type="submission" date="2024-03" db="EMBL/GenBank/DDBJ databases">
        <title>Community enrichment and isolation of bacterial strains for fucoidan degradation.</title>
        <authorList>
            <person name="Sichert A."/>
        </authorList>
    </citation>
    <scope>NUCLEOTIDE SEQUENCE [LARGE SCALE GENOMIC DNA]</scope>
    <source>
        <strain evidence="13 14">AS81</strain>
    </source>
</reference>
<keyword evidence="8 11" id="KW-0472">Membrane</keyword>
<comment type="caution">
    <text evidence="13">The sequence shown here is derived from an EMBL/GenBank/DDBJ whole genome shotgun (WGS) entry which is preliminary data.</text>
</comment>
<dbReference type="Gene3D" id="3.55.40.10">
    <property type="entry name" value="minor pseudopilin epsh domain"/>
    <property type="match status" value="1"/>
</dbReference>
<keyword evidence="7 11" id="KW-1133">Transmembrane helix</keyword>
<dbReference type="Proteomes" id="UP001388366">
    <property type="component" value="Unassembled WGS sequence"/>
</dbReference>
<evidence type="ECO:0000256" key="2">
    <source>
        <dbReference type="ARBA" id="ARBA00021549"/>
    </source>
</evidence>
<evidence type="ECO:0000256" key="7">
    <source>
        <dbReference type="ARBA" id="ARBA00022989"/>
    </source>
</evidence>
<protein>
    <recommendedName>
        <fullName evidence="2">Type II secretion system protein H</fullName>
    </recommendedName>
    <alternativeName>
        <fullName evidence="10">General secretion pathway protein H</fullName>
    </alternativeName>
</protein>
<feature type="domain" description="General secretion pathway GspH" evidence="12">
    <location>
        <begin position="51"/>
        <end position="162"/>
    </location>
</feature>
<evidence type="ECO:0000256" key="9">
    <source>
        <dbReference type="ARBA" id="ARBA00025772"/>
    </source>
</evidence>
<dbReference type="InterPro" id="IPR045584">
    <property type="entry name" value="Pilin-like"/>
</dbReference>
<organism evidence="13 14">
    <name type="scientific">Pseudoalteromonas neustonica</name>
    <dbReference type="NCBI Taxonomy" id="1840331"/>
    <lineage>
        <taxon>Bacteria</taxon>
        <taxon>Pseudomonadati</taxon>
        <taxon>Pseudomonadota</taxon>
        <taxon>Gammaproteobacteria</taxon>
        <taxon>Alteromonadales</taxon>
        <taxon>Pseudoalteromonadaceae</taxon>
        <taxon>Pseudoalteromonas</taxon>
    </lineage>
</organism>
<evidence type="ECO:0000256" key="10">
    <source>
        <dbReference type="ARBA" id="ARBA00030775"/>
    </source>
</evidence>
<dbReference type="EMBL" id="JBBMQU010000005">
    <property type="protein sequence ID" value="MEM5550022.1"/>
    <property type="molecule type" value="Genomic_DNA"/>
</dbReference>
<evidence type="ECO:0000256" key="3">
    <source>
        <dbReference type="ARBA" id="ARBA00022475"/>
    </source>
</evidence>
<evidence type="ECO:0000256" key="5">
    <source>
        <dbReference type="ARBA" id="ARBA00022519"/>
    </source>
</evidence>
<evidence type="ECO:0000256" key="6">
    <source>
        <dbReference type="ARBA" id="ARBA00022692"/>
    </source>
</evidence>
<accession>A0ABU9TZ05</accession>
<sequence length="177" mass="19891">MKNLNKLLNCFGTSLIEMMTTLALLAIICHLALFHFQPLLVKNRLDNHTAKVNRALGLSRLNAIAYNSNITLCGLANNKCDQQLWHKEITVFTDSNDIGVLDGTDTALFTIESTHQQDMLTYPRRSVTFRNDGTPMGFNNGTFIFCPEYKKANLDGLAISVSYTGRIRTKDTKKCQK</sequence>
<evidence type="ECO:0000256" key="4">
    <source>
        <dbReference type="ARBA" id="ARBA00022481"/>
    </source>
</evidence>
<keyword evidence="6 11" id="KW-0812">Transmembrane</keyword>
<keyword evidence="14" id="KW-1185">Reference proteome</keyword>
<dbReference type="InterPro" id="IPR022346">
    <property type="entry name" value="T2SS_GspH"/>
</dbReference>
<evidence type="ECO:0000259" key="12">
    <source>
        <dbReference type="Pfam" id="PF12019"/>
    </source>
</evidence>
<evidence type="ECO:0000313" key="14">
    <source>
        <dbReference type="Proteomes" id="UP001388366"/>
    </source>
</evidence>
<dbReference type="Pfam" id="PF12019">
    <property type="entry name" value="GspH"/>
    <property type="match status" value="1"/>
</dbReference>
<evidence type="ECO:0000256" key="11">
    <source>
        <dbReference type="SAM" id="Phobius"/>
    </source>
</evidence>
<keyword evidence="3" id="KW-1003">Cell membrane</keyword>
<feature type="transmembrane region" description="Helical" evidence="11">
    <location>
        <begin position="12"/>
        <end position="34"/>
    </location>
</feature>
<dbReference type="SUPFAM" id="SSF54523">
    <property type="entry name" value="Pili subunits"/>
    <property type="match status" value="1"/>
</dbReference>